<dbReference type="EMBL" id="JAEEFW010000004">
    <property type="protein sequence ID" value="MBU4633862.1"/>
    <property type="molecule type" value="Genomic_DNA"/>
</dbReference>
<evidence type="ECO:0000313" key="3">
    <source>
        <dbReference type="Proteomes" id="UP000787568"/>
    </source>
</evidence>
<proteinExistence type="predicted"/>
<feature type="transmembrane region" description="Helical" evidence="1">
    <location>
        <begin position="203"/>
        <end position="221"/>
    </location>
</feature>
<feature type="transmembrane region" description="Helical" evidence="1">
    <location>
        <begin position="7"/>
        <end position="25"/>
    </location>
</feature>
<gene>
    <name evidence="2" type="ORF">I8747_13765</name>
</gene>
<feature type="transmembrane region" description="Helical" evidence="1">
    <location>
        <begin position="57"/>
        <end position="78"/>
    </location>
</feature>
<dbReference type="Proteomes" id="UP000787568">
    <property type="component" value="Unassembled WGS sequence"/>
</dbReference>
<organism evidence="2 3">
    <name type="scientific">Pseudomonas chlororaphis subsp. aurantiaca</name>
    <dbReference type="NCBI Taxonomy" id="86192"/>
    <lineage>
        <taxon>Bacteria</taxon>
        <taxon>Pseudomonadati</taxon>
        <taxon>Pseudomonadota</taxon>
        <taxon>Gammaproteobacteria</taxon>
        <taxon>Pseudomonadales</taxon>
        <taxon>Pseudomonadaceae</taxon>
        <taxon>Pseudomonas</taxon>
    </lineage>
</organism>
<evidence type="ECO:0000313" key="2">
    <source>
        <dbReference type="EMBL" id="MBU4633862.1"/>
    </source>
</evidence>
<feature type="transmembrane region" description="Helical" evidence="1">
    <location>
        <begin position="350"/>
        <end position="373"/>
    </location>
</feature>
<feature type="transmembrane region" description="Helical" evidence="1">
    <location>
        <begin position="31"/>
        <end position="50"/>
    </location>
</feature>
<feature type="transmembrane region" description="Helical" evidence="1">
    <location>
        <begin position="84"/>
        <end position="103"/>
    </location>
</feature>
<keyword evidence="1" id="KW-0812">Transmembrane</keyword>
<keyword evidence="1" id="KW-0472">Membrane</keyword>
<dbReference type="PROSITE" id="PS51257">
    <property type="entry name" value="PROKAR_LIPOPROTEIN"/>
    <property type="match status" value="1"/>
</dbReference>
<sequence>MIGKKNIHFHILLFSCVLVVLGDLRNIITPAGYWGLWGGVLCIGLLSGGWKRLKVDWALIGVLFGFAMLISALLLISLTHSDEYTAYQALKYFVISIITLVIFKGSQHLDENQLYRIAAIATLVGLLFFLLCKYVLVEYYVLLGDGRQGSMFAFPGVLWKTSAFFISFIIARIFTRQVSKSGGALFVILASVYLLLADSSRTGFLWFSVIVAVFALLQLLISTNRFVIFVSVVTMFASILVAFNSDAIYEFATGDSFLVINRLFEGDPIRTKMLSDGVVNADTCLPLGCGFGSSTSLVDGAPMVVHNTYLAILGDLGMLGGGGLLIILISPVALFVVREWRRGVVGRPSVYYRTAACLGVLCFCFVLLFHPLSSEMSEWGYWAIMLSWLSRLSSTKPSIMNNNLRGLESQRD</sequence>
<accession>A0AAJ1E2J4</accession>
<feature type="transmembrane region" description="Helical" evidence="1">
    <location>
        <begin position="115"/>
        <end position="137"/>
    </location>
</feature>
<feature type="transmembrane region" description="Helical" evidence="1">
    <location>
        <begin position="157"/>
        <end position="174"/>
    </location>
</feature>
<protein>
    <recommendedName>
        <fullName evidence="4">O-antigen ligase family protein</fullName>
    </recommendedName>
</protein>
<feature type="transmembrane region" description="Helical" evidence="1">
    <location>
        <begin position="181"/>
        <end position="197"/>
    </location>
</feature>
<feature type="transmembrane region" description="Helical" evidence="1">
    <location>
        <begin position="226"/>
        <end position="243"/>
    </location>
</feature>
<evidence type="ECO:0000256" key="1">
    <source>
        <dbReference type="SAM" id="Phobius"/>
    </source>
</evidence>
<comment type="caution">
    <text evidence="2">The sequence shown here is derived from an EMBL/GenBank/DDBJ whole genome shotgun (WGS) entry which is preliminary data.</text>
</comment>
<name>A0AAJ1E2J4_9PSED</name>
<keyword evidence="1" id="KW-1133">Transmembrane helix</keyword>
<reference evidence="2" key="1">
    <citation type="submission" date="2020-12" db="EMBL/GenBank/DDBJ databases">
        <title>Generalized mutagenesis with transposon Tn5. A laboratory procedure for the identification of genes responsible for a bacterial phenotype and its regulation, illustrated with phenazine production in Pseudomonas chlororaphis.</title>
        <authorList>
            <person name="Muzio F."/>
            <person name="Sobrero P."/>
            <person name="Agaras B."/>
            <person name="Valverde C."/>
        </authorList>
    </citation>
    <scope>NUCLEOTIDE SEQUENCE</scope>
    <source>
        <strain evidence="2">SMMP3</strain>
    </source>
</reference>
<dbReference type="AlphaFoldDB" id="A0AAJ1E2J4"/>
<evidence type="ECO:0008006" key="4">
    <source>
        <dbReference type="Google" id="ProtNLM"/>
    </source>
</evidence>
<feature type="transmembrane region" description="Helical" evidence="1">
    <location>
        <begin position="316"/>
        <end position="338"/>
    </location>
</feature>
<dbReference type="RefSeq" id="WP_124309232.1">
    <property type="nucleotide sequence ID" value="NZ_CP027715.1"/>
</dbReference>